<dbReference type="Proteomes" id="UP000286848">
    <property type="component" value="Unassembled WGS sequence"/>
</dbReference>
<comment type="similarity">
    <text evidence="1">Belongs to the short-chain dehydrogenases/reductases (SDR) family.</text>
</comment>
<dbReference type="AlphaFoldDB" id="A0A401IUD3"/>
<dbReference type="OrthoDB" id="9803333at2"/>
<dbReference type="PRINTS" id="PR00080">
    <property type="entry name" value="SDRFAMILY"/>
</dbReference>
<name>A0A401IUD3_9LACO</name>
<gene>
    <name evidence="3" type="primary">fabG</name>
    <name evidence="3" type="ORF">LFYK43_16100</name>
</gene>
<keyword evidence="2" id="KW-0560">Oxidoreductase</keyword>
<dbReference type="GO" id="GO:0016491">
    <property type="term" value="F:oxidoreductase activity"/>
    <property type="evidence" value="ECO:0007669"/>
    <property type="project" value="UniProtKB-KW"/>
</dbReference>
<dbReference type="NCBIfam" id="NF005559">
    <property type="entry name" value="PRK07231.1"/>
    <property type="match status" value="1"/>
</dbReference>
<proteinExistence type="inferred from homology"/>
<dbReference type="FunFam" id="3.40.50.720:FF:000084">
    <property type="entry name" value="Short-chain dehydrogenase reductase"/>
    <property type="match status" value="1"/>
</dbReference>
<dbReference type="Gene3D" id="3.40.50.720">
    <property type="entry name" value="NAD(P)-binding Rossmann-like Domain"/>
    <property type="match status" value="1"/>
</dbReference>
<dbReference type="PRINTS" id="PR00081">
    <property type="entry name" value="GDHRDH"/>
</dbReference>
<organism evidence="3 4">
    <name type="scientific">Ligilactobacillus salitolerans</name>
    <dbReference type="NCBI Taxonomy" id="1808352"/>
    <lineage>
        <taxon>Bacteria</taxon>
        <taxon>Bacillati</taxon>
        <taxon>Bacillota</taxon>
        <taxon>Bacilli</taxon>
        <taxon>Lactobacillales</taxon>
        <taxon>Lactobacillaceae</taxon>
        <taxon>Ligilactobacillus</taxon>
    </lineage>
</organism>
<comment type="caution">
    <text evidence="3">The sequence shown here is derived from an EMBL/GenBank/DDBJ whole genome shotgun (WGS) entry which is preliminary data.</text>
</comment>
<dbReference type="InterPro" id="IPR036291">
    <property type="entry name" value="NAD(P)-bd_dom_sf"/>
</dbReference>
<dbReference type="SUPFAM" id="SSF51735">
    <property type="entry name" value="NAD(P)-binding Rossmann-fold domains"/>
    <property type="match status" value="1"/>
</dbReference>
<evidence type="ECO:0000313" key="3">
    <source>
        <dbReference type="EMBL" id="GBG95151.1"/>
    </source>
</evidence>
<reference evidence="3 4" key="1">
    <citation type="journal article" date="2019" name="Int. J. Syst. Evol. Microbiol.">
        <title>Lactobacillus salitolerans sp. nov., a novel lactic acid bacterium isolated from spent mushroom substrates.</title>
        <authorList>
            <person name="Tohno M."/>
            <person name="Tanizawa Y."/>
            <person name="Kojima Y."/>
            <person name="Sakamoto M."/>
            <person name="Nakamura Y."/>
            <person name="Ohkuma M."/>
            <person name="Kobayashi H."/>
        </authorList>
    </citation>
    <scope>NUCLEOTIDE SEQUENCE [LARGE SCALE GENOMIC DNA]</scope>
    <source>
        <strain evidence="3 4">YK43</strain>
    </source>
</reference>
<dbReference type="GO" id="GO:0008206">
    <property type="term" value="P:bile acid metabolic process"/>
    <property type="evidence" value="ECO:0007669"/>
    <property type="project" value="UniProtKB-ARBA"/>
</dbReference>
<sequence length="252" mass="25620">MGRLDNKVAIVTGAGSGMGKAIAAEYAQEGAKVILADINQETLEAVAEEIKAAGGKATISVTNIANEDDINAMVALATDTYGSLDILVNNAGIMDNFTTVGNVSNELYDKVIAINLTGPFKAARAAINVMEKQENGGVIVNNASVGGLFGARGGAVYAISKHGLIGLTKNIAATYGRFGKIRANAIAPGGVKTNIQSTITAVDPLGGQALQAAGESPLGEPSDIAHLATFLASDESSFIDGDVIKADGGWTV</sequence>
<dbReference type="InterPro" id="IPR020904">
    <property type="entry name" value="Sc_DH/Rdtase_CS"/>
</dbReference>
<accession>A0A401IUD3</accession>
<keyword evidence="4" id="KW-1185">Reference proteome</keyword>
<evidence type="ECO:0000256" key="1">
    <source>
        <dbReference type="ARBA" id="ARBA00006484"/>
    </source>
</evidence>
<dbReference type="Pfam" id="PF13561">
    <property type="entry name" value="adh_short_C2"/>
    <property type="match status" value="1"/>
</dbReference>
<evidence type="ECO:0000256" key="2">
    <source>
        <dbReference type="ARBA" id="ARBA00023002"/>
    </source>
</evidence>
<dbReference type="InterPro" id="IPR002347">
    <property type="entry name" value="SDR_fam"/>
</dbReference>
<evidence type="ECO:0000313" key="4">
    <source>
        <dbReference type="Proteomes" id="UP000286848"/>
    </source>
</evidence>
<dbReference type="RefSeq" id="WP_124977221.1">
    <property type="nucleotide sequence ID" value="NZ_BFFP01000027.1"/>
</dbReference>
<dbReference type="PANTHER" id="PTHR24321">
    <property type="entry name" value="DEHYDROGENASES, SHORT CHAIN"/>
    <property type="match status" value="1"/>
</dbReference>
<dbReference type="EMBL" id="BFFP01000027">
    <property type="protein sequence ID" value="GBG95151.1"/>
    <property type="molecule type" value="Genomic_DNA"/>
</dbReference>
<dbReference type="PANTHER" id="PTHR24321:SF8">
    <property type="entry name" value="ESTRADIOL 17-BETA-DEHYDROGENASE 8-RELATED"/>
    <property type="match status" value="1"/>
</dbReference>
<dbReference type="PROSITE" id="PS00061">
    <property type="entry name" value="ADH_SHORT"/>
    <property type="match status" value="1"/>
</dbReference>
<protein>
    <submittedName>
        <fullName evidence="3">3-oxoacyl-ACP reductase</fullName>
    </submittedName>
</protein>